<feature type="transmembrane region" description="Helical" evidence="3">
    <location>
        <begin position="12"/>
        <end position="33"/>
    </location>
</feature>
<gene>
    <name evidence="5" type="ORF">WCV65_19445</name>
</gene>
<comment type="similarity">
    <text evidence="2">Belongs to the acyltransferase 3 family.</text>
</comment>
<evidence type="ECO:0000313" key="5">
    <source>
        <dbReference type="EMBL" id="WXB96680.1"/>
    </source>
</evidence>
<comment type="subcellular location">
    <subcellularLocation>
        <location evidence="1">Membrane</location>
    </subcellularLocation>
</comment>
<keyword evidence="3" id="KW-1133">Transmembrane helix</keyword>
<feature type="transmembrane region" description="Helical" evidence="3">
    <location>
        <begin position="100"/>
        <end position="120"/>
    </location>
</feature>
<accession>A0ABZ2NHJ7</accession>
<feature type="transmembrane region" description="Helical" evidence="3">
    <location>
        <begin position="287"/>
        <end position="312"/>
    </location>
</feature>
<keyword evidence="3" id="KW-0472">Membrane</keyword>
<feature type="transmembrane region" description="Helical" evidence="3">
    <location>
        <begin position="168"/>
        <end position="186"/>
    </location>
</feature>
<feature type="transmembrane region" description="Helical" evidence="3">
    <location>
        <begin position="218"/>
        <end position="240"/>
    </location>
</feature>
<feature type="transmembrane region" description="Helical" evidence="3">
    <location>
        <begin position="356"/>
        <end position="378"/>
    </location>
</feature>
<dbReference type="PANTHER" id="PTHR23028:SF53">
    <property type="entry name" value="ACYL_TRANSF_3 DOMAIN-CONTAINING PROTEIN"/>
    <property type="match status" value="1"/>
</dbReference>
<protein>
    <submittedName>
        <fullName evidence="5">Acyltransferase</fullName>
        <ecNumber evidence="5">2.3.-.-</ecNumber>
    </submittedName>
</protein>
<dbReference type="Proteomes" id="UP001377337">
    <property type="component" value="Chromosome"/>
</dbReference>
<evidence type="ECO:0000256" key="3">
    <source>
        <dbReference type="SAM" id="Phobius"/>
    </source>
</evidence>
<dbReference type="Pfam" id="PF01757">
    <property type="entry name" value="Acyl_transf_3"/>
    <property type="match status" value="1"/>
</dbReference>
<reference evidence="5 6" key="1">
    <citation type="submission" date="2024-02" db="EMBL/GenBank/DDBJ databases">
        <title>Seven novel Bacillus-like species.</title>
        <authorList>
            <person name="Liu G."/>
        </authorList>
    </citation>
    <scope>NUCLEOTIDE SEQUENCE [LARGE SCALE GENOMIC DNA]</scope>
    <source>
        <strain evidence="5 6">FJAT-52054</strain>
    </source>
</reference>
<proteinExistence type="inferred from homology"/>
<dbReference type="InterPro" id="IPR002656">
    <property type="entry name" value="Acyl_transf_3_dom"/>
</dbReference>
<dbReference type="EC" id="2.3.-.-" evidence="5"/>
<feature type="transmembrane region" description="Helical" evidence="3">
    <location>
        <begin position="261"/>
        <end position="281"/>
    </location>
</feature>
<organism evidence="5 6">
    <name type="scientific">Metabacillus sediminis</name>
    <dbReference type="NCBI Taxonomy" id="3117746"/>
    <lineage>
        <taxon>Bacteria</taxon>
        <taxon>Bacillati</taxon>
        <taxon>Bacillota</taxon>
        <taxon>Bacilli</taxon>
        <taxon>Bacillales</taxon>
        <taxon>Bacillaceae</taxon>
        <taxon>Metabacillus</taxon>
    </lineage>
</organism>
<dbReference type="GO" id="GO:0016746">
    <property type="term" value="F:acyltransferase activity"/>
    <property type="evidence" value="ECO:0007669"/>
    <property type="project" value="UniProtKB-KW"/>
</dbReference>
<feature type="domain" description="Acyltransferase 3" evidence="4">
    <location>
        <begin position="7"/>
        <end position="371"/>
    </location>
</feature>
<feature type="transmembrane region" description="Helical" evidence="3">
    <location>
        <begin position="53"/>
        <end position="79"/>
    </location>
</feature>
<name>A0ABZ2NHJ7_9BACI</name>
<evidence type="ECO:0000256" key="2">
    <source>
        <dbReference type="ARBA" id="ARBA00007400"/>
    </source>
</evidence>
<keyword evidence="6" id="KW-1185">Reference proteome</keyword>
<keyword evidence="3" id="KW-0812">Transmembrane</keyword>
<evidence type="ECO:0000259" key="4">
    <source>
        <dbReference type="Pfam" id="PF01757"/>
    </source>
</evidence>
<evidence type="ECO:0000313" key="6">
    <source>
        <dbReference type="Proteomes" id="UP001377337"/>
    </source>
</evidence>
<keyword evidence="5" id="KW-0012">Acyltransferase</keyword>
<dbReference type="EMBL" id="CP147407">
    <property type="protein sequence ID" value="WXB96680.1"/>
    <property type="molecule type" value="Genomic_DNA"/>
</dbReference>
<dbReference type="RefSeq" id="WP_338778800.1">
    <property type="nucleotide sequence ID" value="NZ_CP147407.1"/>
</dbReference>
<dbReference type="InterPro" id="IPR050879">
    <property type="entry name" value="Acyltransferase_3"/>
</dbReference>
<dbReference type="PANTHER" id="PTHR23028">
    <property type="entry name" value="ACETYLTRANSFERASE"/>
    <property type="match status" value="1"/>
</dbReference>
<feature type="transmembrane region" description="Helical" evidence="3">
    <location>
        <begin position="191"/>
        <end position="212"/>
    </location>
</feature>
<keyword evidence="5" id="KW-0808">Transferase</keyword>
<feature type="transmembrane region" description="Helical" evidence="3">
    <location>
        <begin position="333"/>
        <end position="350"/>
    </location>
</feature>
<sequence length="406" mass="46599">MKKDRIDSLDSLRGIASMIVVIFHTVVSYPAFYNANYHFKFESPFLELLITSPLHTFVAGGEAVLLFFILSGFVLTLPFTNKSNDISYFEYIKKRFCRIYIPYILIMLFSIMLMFLLANYNGIDSLSPAFNNRWQHQITVGSIISYLFMIGYDQTNVNGVVWSLDHEMRISLIFPFLVLLLLKSAWLRNFLYLTIVCLTLKFGLLGLSLFIKNAFLSAFIYSLSNTSYYTILFLIGALFAKNRKEICAIFISLKTTLKWGIGLLGFIFLNFKWIFYGLSAYKSNFVFFNMISILNDFMAVLGVILLMLVVLCSIKVDKFLNKKPLLWLGKISYSLYLVHTPVLMVTIYYFKEVFPLYFSILIAPILALPVAHLSFIYIELPAIRLGKIKGAVNKTSKNIKFAKAKS</sequence>
<evidence type="ECO:0000256" key="1">
    <source>
        <dbReference type="ARBA" id="ARBA00004370"/>
    </source>
</evidence>